<comment type="caution">
    <text evidence="11">The sequence shown here is derived from an EMBL/GenBank/DDBJ whole genome shotgun (WGS) entry which is preliminary data.</text>
</comment>
<evidence type="ECO:0000256" key="4">
    <source>
        <dbReference type="ARBA" id="ARBA00012238"/>
    </source>
</evidence>
<name>A0AAV1VWT2_LUPLU</name>
<evidence type="ECO:0000313" key="12">
    <source>
        <dbReference type="Proteomes" id="UP001497480"/>
    </source>
</evidence>
<evidence type="ECO:0000256" key="2">
    <source>
        <dbReference type="ARBA" id="ARBA00004922"/>
    </source>
</evidence>
<reference evidence="11 12" key="1">
    <citation type="submission" date="2024-03" db="EMBL/GenBank/DDBJ databases">
        <authorList>
            <person name="Martinez-Hernandez J."/>
        </authorList>
    </citation>
    <scope>NUCLEOTIDE SEQUENCE [LARGE SCALE GENOMIC DNA]</scope>
</reference>
<organism evidence="11 12">
    <name type="scientific">Lupinus luteus</name>
    <name type="common">European yellow lupine</name>
    <dbReference type="NCBI Taxonomy" id="3873"/>
    <lineage>
        <taxon>Eukaryota</taxon>
        <taxon>Viridiplantae</taxon>
        <taxon>Streptophyta</taxon>
        <taxon>Embryophyta</taxon>
        <taxon>Tracheophyta</taxon>
        <taxon>Spermatophyta</taxon>
        <taxon>Magnoliopsida</taxon>
        <taxon>eudicotyledons</taxon>
        <taxon>Gunneridae</taxon>
        <taxon>Pentapetalae</taxon>
        <taxon>rosids</taxon>
        <taxon>fabids</taxon>
        <taxon>Fabales</taxon>
        <taxon>Fabaceae</taxon>
        <taxon>Papilionoideae</taxon>
        <taxon>50 kb inversion clade</taxon>
        <taxon>genistoids sensu lato</taxon>
        <taxon>core genistoids</taxon>
        <taxon>Genisteae</taxon>
        <taxon>Lupinus</taxon>
    </lineage>
</organism>
<dbReference type="Proteomes" id="UP001497480">
    <property type="component" value="Unassembled WGS sequence"/>
</dbReference>
<dbReference type="SUPFAM" id="SSF48225">
    <property type="entry name" value="Seven-hairpin glycosidases"/>
    <property type="match status" value="1"/>
</dbReference>
<dbReference type="EC" id="3.2.1.113" evidence="4"/>
<dbReference type="AlphaFoldDB" id="A0AAV1VWT2"/>
<evidence type="ECO:0000256" key="1">
    <source>
        <dbReference type="ARBA" id="ARBA00001913"/>
    </source>
</evidence>
<comment type="catalytic activity">
    <reaction evidence="9">
        <text>N(4)-(alpha-D-Man-(1-&gt;2)-alpha-D-Man-(1-&gt;2)-alpha-D-Man-(1-&gt;3)-[alpha-D-Man-(1-&gt;3)-[alpha-D-Man-(1-&gt;2)-alpha-D-Man-(1-&gt;6)]-alpha-D-Man-(1-&gt;6)]-beta-D-Man-(1-&gt;4)-beta-D-GlcNAc-(1-&gt;4)-beta-D-GlcNAc)-L-asparaginyl-[protein] (N-glucan mannose isomer 8A1,2,3B1,3) + 3 H2O = N(4)-(alpha-D-Man-(1-&gt;3)-[alpha-D-Man-(1-&gt;3)-[alpha-D-Man-(1-&gt;6)]-alpha-D-Man-(1-&gt;6)]-beta-D-Man-(1-&gt;4)-beta-D-GlcNAc-(1-&gt;4)-beta-D-GlcNAc)-L-asparaginyl-[protein] (N-glucan mannose isomer 5A1,2) + 3 beta-D-mannose</text>
        <dbReference type="Rhea" id="RHEA:56028"/>
        <dbReference type="Rhea" id="RHEA-COMP:14358"/>
        <dbReference type="Rhea" id="RHEA-COMP:14367"/>
        <dbReference type="ChEBI" id="CHEBI:15377"/>
        <dbReference type="ChEBI" id="CHEBI:28563"/>
        <dbReference type="ChEBI" id="CHEBI:59087"/>
        <dbReference type="ChEBI" id="CHEBI:60628"/>
        <dbReference type="EC" id="3.2.1.113"/>
    </reaction>
</comment>
<evidence type="ECO:0000256" key="9">
    <source>
        <dbReference type="ARBA" id="ARBA00047669"/>
    </source>
</evidence>
<dbReference type="InterPro" id="IPR012341">
    <property type="entry name" value="6hp_glycosidase-like_sf"/>
</dbReference>
<comment type="catalytic activity">
    <reaction evidence="10">
        <text>N(4)-(alpha-D-Man-(1-&gt;2)-alpha-D-Man-(1-&gt;2)-alpha-D-Man-(1-&gt;3)-[alpha-D-Man-(1-&gt;2)-alpha-D-Man-(1-&gt;3)-[alpha-D-Man-(1-&gt;2)-alpha-D-Man-(1-&gt;6)]-alpha-D-Man-(1-&gt;6)]-beta-D-Man-(1-&gt;4)-beta-D-GlcNAc-(1-&gt;4)-beta-D-GlcNAc)-L-asparaginyl-[protein] (N-glucan mannose isomer 9A1,2,3B1,2,3) + 4 H2O = N(4)-(alpha-D-Man-(1-&gt;3)-[alpha-D-Man-(1-&gt;3)-[alpha-D-Man-(1-&gt;6)]-alpha-D-Man-(1-&gt;6)]-beta-D-Man-(1-&gt;4)-beta-D-GlcNAc-(1-&gt;4)-beta-D-GlcNAc)-L-asparaginyl-[protein] (N-glucan mannose isomer 5A1,2) + 4 beta-D-mannose</text>
        <dbReference type="Rhea" id="RHEA:56008"/>
        <dbReference type="Rhea" id="RHEA-COMP:14356"/>
        <dbReference type="Rhea" id="RHEA-COMP:14367"/>
        <dbReference type="ChEBI" id="CHEBI:15377"/>
        <dbReference type="ChEBI" id="CHEBI:28563"/>
        <dbReference type="ChEBI" id="CHEBI:59087"/>
        <dbReference type="ChEBI" id="CHEBI:139493"/>
        <dbReference type="EC" id="3.2.1.113"/>
    </reaction>
</comment>
<dbReference type="InterPro" id="IPR050749">
    <property type="entry name" value="Glycosyl_Hydrolase_47"/>
</dbReference>
<evidence type="ECO:0000256" key="3">
    <source>
        <dbReference type="ARBA" id="ARBA00007658"/>
    </source>
</evidence>
<sequence length="158" mass="18150">MKNNMLNFEDLENLKLAEDLAKTCVEMYSVTSTGLAPEIAYFHSEEFSEQGLDGGNKSSKYVNDIIIKLDDRHNLLRPETVESLFVLYRITEDPKYVFPLAYTVNEVGKSLKFLRSTQRLVLVDIALWSLDDITSILAHRRDKMETFFLGETLKYSIG</sequence>
<dbReference type="Pfam" id="PF01532">
    <property type="entry name" value="Glyco_hydro_47"/>
    <property type="match status" value="1"/>
</dbReference>
<evidence type="ECO:0000313" key="11">
    <source>
        <dbReference type="EMBL" id="CAL0301238.1"/>
    </source>
</evidence>
<keyword evidence="8" id="KW-1015">Disulfide bond</keyword>
<dbReference type="Gene3D" id="1.50.10.10">
    <property type="match status" value="1"/>
</dbReference>
<evidence type="ECO:0000256" key="7">
    <source>
        <dbReference type="ARBA" id="ARBA00022837"/>
    </source>
</evidence>
<dbReference type="GO" id="GO:0016020">
    <property type="term" value="C:membrane"/>
    <property type="evidence" value="ECO:0007669"/>
    <property type="project" value="InterPro"/>
</dbReference>
<evidence type="ECO:0000256" key="8">
    <source>
        <dbReference type="ARBA" id="ARBA00023157"/>
    </source>
</evidence>
<evidence type="ECO:0000256" key="6">
    <source>
        <dbReference type="ARBA" id="ARBA00022801"/>
    </source>
</evidence>
<dbReference type="GO" id="GO:0004571">
    <property type="term" value="F:mannosyl-oligosaccharide 1,2-alpha-mannosidase activity"/>
    <property type="evidence" value="ECO:0007669"/>
    <property type="project" value="UniProtKB-EC"/>
</dbReference>
<dbReference type="GO" id="GO:0005768">
    <property type="term" value="C:endosome"/>
    <property type="evidence" value="ECO:0007669"/>
    <property type="project" value="TreeGrafter"/>
</dbReference>
<comment type="similarity">
    <text evidence="3">Belongs to the glycosyl hydrolase 47 family.</text>
</comment>
<comment type="pathway">
    <text evidence="2">Protein modification; protein glycosylation.</text>
</comment>
<dbReference type="PANTHER" id="PTHR11742">
    <property type="entry name" value="MANNOSYL-OLIGOSACCHARIDE ALPHA-1,2-MANNOSIDASE-RELATED"/>
    <property type="match status" value="1"/>
</dbReference>
<gene>
    <name evidence="11" type="ORF">LLUT_LOCUS2298</name>
</gene>
<proteinExistence type="inferred from homology"/>
<accession>A0AAV1VWT2</accession>
<dbReference type="InterPro" id="IPR001382">
    <property type="entry name" value="Glyco_hydro_47"/>
</dbReference>
<keyword evidence="7" id="KW-0106">Calcium</keyword>
<dbReference type="GO" id="GO:0005509">
    <property type="term" value="F:calcium ion binding"/>
    <property type="evidence" value="ECO:0007669"/>
    <property type="project" value="InterPro"/>
</dbReference>
<dbReference type="EMBL" id="CAXHTB010000002">
    <property type="protein sequence ID" value="CAL0301238.1"/>
    <property type="molecule type" value="Genomic_DNA"/>
</dbReference>
<dbReference type="GO" id="GO:0005783">
    <property type="term" value="C:endoplasmic reticulum"/>
    <property type="evidence" value="ECO:0007669"/>
    <property type="project" value="TreeGrafter"/>
</dbReference>
<comment type="cofactor">
    <cofactor evidence="1">
        <name>Ca(2+)</name>
        <dbReference type="ChEBI" id="CHEBI:29108"/>
    </cofactor>
</comment>
<dbReference type="GO" id="GO:0005975">
    <property type="term" value="P:carbohydrate metabolic process"/>
    <property type="evidence" value="ECO:0007669"/>
    <property type="project" value="InterPro"/>
</dbReference>
<keyword evidence="6" id="KW-0378">Hydrolase</keyword>
<evidence type="ECO:0000256" key="5">
    <source>
        <dbReference type="ARBA" id="ARBA00022723"/>
    </source>
</evidence>
<dbReference type="PANTHER" id="PTHR11742:SF55">
    <property type="entry name" value="ENDOPLASMIC RETICULUM MANNOSYL-OLIGOSACCHARIDE 1,2-ALPHA-MANNOSIDASE"/>
    <property type="match status" value="1"/>
</dbReference>
<protein>
    <recommendedName>
        <fullName evidence="4">mannosyl-oligosaccharide 1,2-alpha-mannosidase</fullName>
        <ecNumber evidence="4">3.2.1.113</ecNumber>
    </recommendedName>
</protein>
<keyword evidence="12" id="KW-1185">Reference proteome</keyword>
<dbReference type="InterPro" id="IPR036026">
    <property type="entry name" value="Seven-hairpin_glycosidases"/>
</dbReference>
<dbReference type="GO" id="GO:0005802">
    <property type="term" value="C:trans-Golgi network"/>
    <property type="evidence" value="ECO:0007669"/>
    <property type="project" value="TreeGrafter"/>
</dbReference>
<keyword evidence="5" id="KW-0479">Metal-binding</keyword>
<evidence type="ECO:0000256" key="10">
    <source>
        <dbReference type="ARBA" id="ARBA00048605"/>
    </source>
</evidence>